<keyword evidence="2" id="KW-1185">Reference proteome</keyword>
<dbReference type="AlphaFoldDB" id="A0A139IIZ3"/>
<gene>
    <name evidence="1" type="ORF">AC579_6392</name>
</gene>
<protein>
    <submittedName>
        <fullName evidence="1">Uncharacterized protein</fullName>
    </submittedName>
</protein>
<dbReference type="EMBL" id="LFZO01000077">
    <property type="protein sequence ID" value="KXT14679.1"/>
    <property type="molecule type" value="Genomic_DNA"/>
</dbReference>
<sequence>MTSVLQYLFFWNLKSPHDNDWRPQPGRNPTQNIDNLPSFLKRTDIEATVVDTAPFIAGAAGVAHILQLNEFGFTAHASVFKNVKTLTAMHRATLIVAPLVLMCQASGIDYRYAIPRWCHDRELRRDEEQVRQHVDVGILLGAVGWASRLAFRSGMKFWAPIDIVMGGALADLMHREYMKAHGL</sequence>
<accession>A0A139IIZ3</accession>
<comment type="caution">
    <text evidence="1">The sequence shown here is derived from an EMBL/GenBank/DDBJ whole genome shotgun (WGS) entry which is preliminary data.</text>
</comment>
<evidence type="ECO:0000313" key="1">
    <source>
        <dbReference type="EMBL" id="KXT14679.1"/>
    </source>
</evidence>
<dbReference type="Proteomes" id="UP000073492">
    <property type="component" value="Unassembled WGS sequence"/>
</dbReference>
<reference evidence="1 2" key="1">
    <citation type="submission" date="2015-07" db="EMBL/GenBank/DDBJ databases">
        <title>Comparative genomics of the Sigatoka disease complex on banana suggests a link between parallel evolutionary changes in Pseudocercospora fijiensis and Pseudocercospora eumusae and increased virulence on the banana host.</title>
        <authorList>
            <person name="Chang T.-C."/>
            <person name="Salvucci A."/>
            <person name="Crous P.W."/>
            <person name="Stergiopoulos I."/>
        </authorList>
    </citation>
    <scope>NUCLEOTIDE SEQUENCE [LARGE SCALE GENOMIC DNA]</scope>
    <source>
        <strain evidence="1 2">CBS 116634</strain>
    </source>
</reference>
<evidence type="ECO:0000313" key="2">
    <source>
        <dbReference type="Proteomes" id="UP000073492"/>
    </source>
</evidence>
<dbReference type="OrthoDB" id="29773at2759"/>
<proteinExistence type="predicted"/>
<organism evidence="1 2">
    <name type="scientific">Pseudocercospora musae</name>
    <dbReference type="NCBI Taxonomy" id="113226"/>
    <lineage>
        <taxon>Eukaryota</taxon>
        <taxon>Fungi</taxon>
        <taxon>Dikarya</taxon>
        <taxon>Ascomycota</taxon>
        <taxon>Pezizomycotina</taxon>
        <taxon>Dothideomycetes</taxon>
        <taxon>Dothideomycetidae</taxon>
        <taxon>Mycosphaerellales</taxon>
        <taxon>Mycosphaerellaceae</taxon>
        <taxon>Pseudocercospora</taxon>
    </lineage>
</organism>
<name>A0A139IIZ3_9PEZI</name>